<accession>X1E7X2</accession>
<organism evidence="1">
    <name type="scientific">marine sediment metagenome</name>
    <dbReference type="NCBI Taxonomy" id="412755"/>
    <lineage>
        <taxon>unclassified sequences</taxon>
        <taxon>metagenomes</taxon>
        <taxon>ecological metagenomes</taxon>
    </lineage>
</organism>
<dbReference type="EMBL" id="BARU01001120">
    <property type="protein sequence ID" value="GAH29381.1"/>
    <property type="molecule type" value="Genomic_DNA"/>
</dbReference>
<feature type="non-terminal residue" evidence="1">
    <location>
        <position position="1"/>
    </location>
</feature>
<protein>
    <submittedName>
        <fullName evidence="1">Uncharacterized protein</fullName>
    </submittedName>
</protein>
<gene>
    <name evidence="1" type="ORF">S03H2_03121</name>
</gene>
<dbReference type="AlphaFoldDB" id="X1E7X2"/>
<comment type="caution">
    <text evidence="1">The sequence shown here is derived from an EMBL/GenBank/DDBJ whole genome shotgun (WGS) entry which is preliminary data.</text>
</comment>
<reference evidence="1" key="1">
    <citation type="journal article" date="2014" name="Front. Microbiol.">
        <title>High frequency of phylogenetically diverse reductive dehalogenase-homologous genes in deep subseafloor sedimentary metagenomes.</title>
        <authorList>
            <person name="Kawai M."/>
            <person name="Futagami T."/>
            <person name="Toyoda A."/>
            <person name="Takaki Y."/>
            <person name="Nishi S."/>
            <person name="Hori S."/>
            <person name="Arai W."/>
            <person name="Tsubouchi T."/>
            <person name="Morono Y."/>
            <person name="Uchiyama I."/>
            <person name="Ito T."/>
            <person name="Fujiyama A."/>
            <person name="Inagaki F."/>
            <person name="Takami H."/>
        </authorList>
    </citation>
    <scope>NUCLEOTIDE SEQUENCE</scope>
    <source>
        <strain evidence="1">Expedition CK06-06</strain>
    </source>
</reference>
<evidence type="ECO:0000313" key="1">
    <source>
        <dbReference type="EMBL" id="GAH29381.1"/>
    </source>
</evidence>
<name>X1E7X2_9ZZZZ</name>
<proteinExistence type="predicted"/>
<sequence length="44" mass="4952">AKTVVLLTVAALSYGVACLAFRIEEANRIWKLCGQFIMRRVNLL</sequence>